<dbReference type="InterPro" id="IPR008969">
    <property type="entry name" value="CarboxyPept-like_regulatory"/>
</dbReference>
<comment type="caution">
    <text evidence="10">The sequence shown here is derived from an EMBL/GenBank/DDBJ whole genome shotgun (WGS) entry which is preliminary data.</text>
</comment>
<evidence type="ECO:0000256" key="7">
    <source>
        <dbReference type="PROSITE-ProRule" id="PRU01360"/>
    </source>
</evidence>
<protein>
    <submittedName>
        <fullName evidence="10">TonB-dependent receptor</fullName>
    </submittedName>
</protein>
<dbReference type="InterPro" id="IPR036942">
    <property type="entry name" value="Beta-barrel_TonB_sf"/>
</dbReference>
<dbReference type="InterPro" id="IPR023997">
    <property type="entry name" value="TonB-dep_OMP_SusC/RagA_CS"/>
</dbReference>
<proteinExistence type="inferred from homology"/>
<comment type="subcellular location">
    <subcellularLocation>
        <location evidence="1 7">Cell outer membrane</location>
        <topology evidence="1 7">Multi-pass membrane protein</topology>
    </subcellularLocation>
</comment>
<sequence length="1104" mass="123542">MKLSILLVIITAMQVHATALAQRITLTEKNAKLDKIFRAINKQSKIDFIYKIEQLEKSKPVTLQVYERPIEEVLELMFKNQPIDYVVKNQTIIIRDKKAIPTDVDKLVLFPMEKQSLTIQGRVTDKNSQPLSDVTILEKGTTNGVKSGSDGRFMLTVKDRSAILRFTILGYLSQELPASANFTQVILAEDLAKLDEVVVVGYGTQRKSSMTAAVTTVNTEDLQNIPRPNVYSALQGRVAGLTINETSGEPDASPSLLVRGIGTIDGNTGPLILIDGTPTGTLNEIPAQDIESISVLKDAAAAAIYGARAANGVILVTTKQGKSQETKPIVQLNSYVGLQTLAQFPKKLSAYEYATLVDEVHVNDGKSPVYSEKDLEMYQNGLTDDFHGNTDWKKESLLNTAPIYTNHLSVSGNGKMGRYYVAGEYVDQKGMVKEIDHYNRMNFRANITSDISKKIQFQFLSNYIRTAKDATGLAGVFSNVLAASPTARVKYSDGNWGSMIFANDRYLWDTGNPVKSIEEYGPKKTYWNTLNTSANISYTPIEGLVIKGMGTYRNSWGDKQDYNRSWMSWDPLKQEIAQTGPASLLEEWTKEYKYDLQLTATYEKTLDDHFFKALAGYSQESLRSDFIKGFRKVFINNEIYELNGGDASTQTNEGGADQWSFASLFGRLNYTYKDKYLLEANLRYDGSSRFAPGQQWGVFPSISVGWNINKESFLSAYDFIDNLKLRLSAGQLGNAEKVALYLWFPKIESGPYYNFDGKLVFGTRPGEFANRDLTWETTTSYNAGLDGNFFKGKLNVELDLWRKNTNDILLVVPISTTIGSPSSNLTVNAGKVGSQGFDLTVGTQGNFANNFRYAASLSFTGWHSWIIDLKDRATAFSTEFRPGEDLGNYYGYQSLGIINDEETLDRYKKLENVAPQTALGDLQYKDQNGDGKLDYLDNVKIGNWYTKNNFGLNLSLGYKGFDAQIFFQGAFNVDKQIIGNTRTSFINFQSPDANQLDRWTEENRNADALYPRLRKEYNMNTGPNSSFWIKDASYVKLKNLQIGYNFSKEGIERLGLKGLRVFLTGTNLFTIAPHYLKGYDPEVDMGPSIYPTLRVYAAGVNVSF</sequence>
<dbReference type="SUPFAM" id="SSF56935">
    <property type="entry name" value="Porins"/>
    <property type="match status" value="1"/>
</dbReference>
<feature type="signal peptide" evidence="8">
    <location>
        <begin position="1"/>
        <end position="21"/>
    </location>
</feature>
<dbReference type="EMBL" id="BAABIQ010000044">
    <property type="protein sequence ID" value="GAA4806922.1"/>
    <property type="molecule type" value="Genomic_DNA"/>
</dbReference>
<dbReference type="Gene3D" id="2.40.170.20">
    <property type="entry name" value="TonB-dependent receptor, beta-barrel domain"/>
    <property type="match status" value="1"/>
</dbReference>
<dbReference type="InterPro" id="IPR023996">
    <property type="entry name" value="TonB-dep_OMP_SusC/RagA"/>
</dbReference>
<dbReference type="InterPro" id="IPR037066">
    <property type="entry name" value="Plug_dom_sf"/>
</dbReference>
<evidence type="ECO:0000313" key="11">
    <source>
        <dbReference type="Proteomes" id="UP001501411"/>
    </source>
</evidence>
<dbReference type="Proteomes" id="UP001501411">
    <property type="component" value="Unassembled WGS sequence"/>
</dbReference>
<evidence type="ECO:0000259" key="9">
    <source>
        <dbReference type="Pfam" id="PF07715"/>
    </source>
</evidence>
<keyword evidence="2 7" id="KW-0813">Transport</keyword>
<accession>A0ABP9CAA9</accession>
<keyword evidence="11" id="KW-1185">Reference proteome</keyword>
<dbReference type="Gene3D" id="2.170.130.10">
    <property type="entry name" value="TonB-dependent receptor, plug domain"/>
    <property type="match status" value="1"/>
</dbReference>
<dbReference type="InterPro" id="IPR012910">
    <property type="entry name" value="Plug_dom"/>
</dbReference>
<evidence type="ECO:0000256" key="1">
    <source>
        <dbReference type="ARBA" id="ARBA00004571"/>
    </source>
</evidence>
<dbReference type="NCBIfam" id="TIGR04056">
    <property type="entry name" value="OMP_RagA_SusC"/>
    <property type="match status" value="1"/>
</dbReference>
<evidence type="ECO:0000313" key="10">
    <source>
        <dbReference type="EMBL" id="GAA4806922.1"/>
    </source>
</evidence>
<evidence type="ECO:0000256" key="2">
    <source>
        <dbReference type="ARBA" id="ARBA00022448"/>
    </source>
</evidence>
<keyword evidence="3 7" id="KW-1134">Transmembrane beta strand</keyword>
<evidence type="ECO:0000256" key="4">
    <source>
        <dbReference type="ARBA" id="ARBA00022692"/>
    </source>
</evidence>
<dbReference type="NCBIfam" id="TIGR04057">
    <property type="entry name" value="SusC_RagA_signa"/>
    <property type="match status" value="1"/>
</dbReference>
<dbReference type="SUPFAM" id="SSF49464">
    <property type="entry name" value="Carboxypeptidase regulatory domain-like"/>
    <property type="match status" value="1"/>
</dbReference>
<keyword evidence="4 7" id="KW-0812">Transmembrane</keyword>
<keyword evidence="8" id="KW-0732">Signal</keyword>
<evidence type="ECO:0000256" key="3">
    <source>
        <dbReference type="ARBA" id="ARBA00022452"/>
    </source>
</evidence>
<name>A0ABP9CAA9_9SPHI</name>
<evidence type="ECO:0000256" key="8">
    <source>
        <dbReference type="SAM" id="SignalP"/>
    </source>
</evidence>
<dbReference type="Gene3D" id="2.60.40.1120">
    <property type="entry name" value="Carboxypeptidase-like, regulatory domain"/>
    <property type="match status" value="1"/>
</dbReference>
<dbReference type="Pfam" id="PF07715">
    <property type="entry name" value="Plug"/>
    <property type="match status" value="1"/>
</dbReference>
<feature type="domain" description="TonB-dependent receptor plug" evidence="9">
    <location>
        <begin position="207"/>
        <end position="313"/>
    </location>
</feature>
<reference evidence="11" key="1">
    <citation type="journal article" date="2019" name="Int. J. Syst. Evol. Microbiol.">
        <title>The Global Catalogue of Microorganisms (GCM) 10K type strain sequencing project: providing services to taxonomists for standard genome sequencing and annotation.</title>
        <authorList>
            <consortium name="The Broad Institute Genomics Platform"/>
            <consortium name="The Broad Institute Genome Sequencing Center for Infectious Disease"/>
            <person name="Wu L."/>
            <person name="Ma J."/>
        </authorList>
    </citation>
    <scope>NUCLEOTIDE SEQUENCE [LARGE SCALE GENOMIC DNA]</scope>
    <source>
        <strain evidence="11">JCM 18200</strain>
    </source>
</reference>
<organism evidence="10 11">
    <name type="scientific">Olivibacter ginsenosidimutans</name>
    <dbReference type="NCBI Taxonomy" id="1176537"/>
    <lineage>
        <taxon>Bacteria</taxon>
        <taxon>Pseudomonadati</taxon>
        <taxon>Bacteroidota</taxon>
        <taxon>Sphingobacteriia</taxon>
        <taxon>Sphingobacteriales</taxon>
        <taxon>Sphingobacteriaceae</taxon>
        <taxon>Olivibacter</taxon>
    </lineage>
</organism>
<dbReference type="Pfam" id="PF13715">
    <property type="entry name" value="CarbopepD_reg_2"/>
    <property type="match status" value="1"/>
</dbReference>
<dbReference type="InterPro" id="IPR039426">
    <property type="entry name" value="TonB-dep_rcpt-like"/>
</dbReference>
<evidence type="ECO:0000256" key="5">
    <source>
        <dbReference type="ARBA" id="ARBA00023136"/>
    </source>
</evidence>
<evidence type="ECO:0000256" key="6">
    <source>
        <dbReference type="ARBA" id="ARBA00023237"/>
    </source>
</evidence>
<comment type="similarity">
    <text evidence="7">Belongs to the TonB-dependent receptor family.</text>
</comment>
<keyword evidence="6 7" id="KW-0998">Cell outer membrane</keyword>
<keyword evidence="10" id="KW-0675">Receptor</keyword>
<gene>
    <name evidence="10" type="ORF">GCM10023231_40140</name>
</gene>
<feature type="chain" id="PRO_5046066011" evidence="8">
    <location>
        <begin position="22"/>
        <end position="1104"/>
    </location>
</feature>
<keyword evidence="5 7" id="KW-0472">Membrane</keyword>
<dbReference type="PROSITE" id="PS52016">
    <property type="entry name" value="TONB_DEPENDENT_REC_3"/>
    <property type="match status" value="1"/>
</dbReference>